<protein>
    <submittedName>
        <fullName evidence="1">Uncharacterized protein</fullName>
    </submittedName>
</protein>
<organism evidence="1">
    <name type="scientific">Brassica campestris</name>
    <name type="common">Field mustard</name>
    <dbReference type="NCBI Taxonomy" id="3711"/>
    <lineage>
        <taxon>Eukaryota</taxon>
        <taxon>Viridiplantae</taxon>
        <taxon>Streptophyta</taxon>
        <taxon>Embryophyta</taxon>
        <taxon>Tracheophyta</taxon>
        <taxon>Spermatophyta</taxon>
        <taxon>Magnoliopsida</taxon>
        <taxon>eudicotyledons</taxon>
        <taxon>Gunneridae</taxon>
        <taxon>Pentapetalae</taxon>
        <taxon>rosids</taxon>
        <taxon>malvids</taxon>
        <taxon>Brassicales</taxon>
        <taxon>Brassicaceae</taxon>
        <taxon>Brassiceae</taxon>
        <taxon>Brassica</taxon>
    </lineage>
</organism>
<dbReference type="EMBL" id="LR031573">
    <property type="protein sequence ID" value="VDC85460.1"/>
    <property type="molecule type" value="Genomic_DNA"/>
</dbReference>
<accession>A0A3P6AJQ6</accession>
<proteinExistence type="predicted"/>
<name>A0A3P6AJQ6_BRACM</name>
<sequence>MGLVTTIFSRTTVKILLSIVRLVWWLAKAMCLEETVKPIRWA</sequence>
<evidence type="ECO:0000313" key="1">
    <source>
        <dbReference type="EMBL" id="VDC85460.1"/>
    </source>
</evidence>
<gene>
    <name evidence="1" type="ORF">BRAA02T05319Z</name>
</gene>
<dbReference type="AlphaFoldDB" id="A0A3P6AJQ6"/>
<reference evidence="1" key="1">
    <citation type="submission" date="2018-11" db="EMBL/GenBank/DDBJ databases">
        <authorList>
            <consortium name="Genoscope - CEA"/>
            <person name="William W."/>
        </authorList>
    </citation>
    <scope>NUCLEOTIDE SEQUENCE</scope>
</reference>